<dbReference type="AlphaFoldDB" id="J3MMR7"/>
<dbReference type="EnsemblPlants" id="OB07G26990.1">
    <property type="protein sequence ID" value="OB07G26990.1"/>
    <property type="gene ID" value="OB07G26990"/>
</dbReference>
<protein>
    <submittedName>
        <fullName evidence="1">Uncharacterized protein</fullName>
    </submittedName>
</protein>
<dbReference type="HOGENOM" id="CLU_1996142_0_0_1"/>
<proteinExistence type="predicted"/>
<keyword evidence="2" id="KW-1185">Reference proteome</keyword>
<name>J3MMR7_ORYBR</name>
<evidence type="ECO:0000313" key="1">
    <source>
        <dbReference type="EnsemblPlants" id="OB07G26990.1"/>
    </source>
</evidence>
<organism evidence="1">
    <name type="scientific">Oryza brachyantha</name>
    <name type="common">malo sina</name>
    <dbReference type="NCBI Taxonomy" id="4533"/>
    <lineage>
        <taxon>Eukaryota</taxon>
        <taxon>Viridiplantae</taxon>
        <taxon>Streptophyta</taxon>
        <taxon>Embryophyta</taxon>
        <taxon>Tracheophyta</taxon>
        <taxon>Spermatophyta</taxon>
        <taxon>Magnoliopsida</taxon>
        <taxon>Liliopsida</taxon>
        <taxon>Poales</taxon>
        <taxon>Poaceae</taxon>
        <taxon>BOP clade</taxon>
        <taxon>Oryzoideae</taxon>
        <taxon>Oryzeae</taxon>
        <taxon>Oryzinae</taxon>
        <taxon>Oryza</taxon>
    </lineage>
</organism>
<dbReference type="Proteomes" id="UP000006038">
    <property type="component" value="Chromosome 7"/>
</dbReference>
<accession>J3MMR7</accession>
<dbReference type="Gramene" id="OB07G26990.1">
    <property type="protein sequence ID" value="OB07G26990.1"/>
    <property type="gene ID" value="OB07G26990"/>
</dbReference>
<reference evidence="1" key="1">
    <citation type="journal article" date="2013" name="Nat. Commun.">
        <title>Whole-genome sequencing of Oryza brachyantha reveals mechanisms underlying Oryza genome evolution.</title>
        <authorList>
            <person name="Chen J."/>
            <person name="Huang Q."/>
            <person name="Gao D."/>
            <person name="Wang J."/>
            <person name="Lang Y."/>
            <person name="Liu T."/>
            <person name="Li B."/>
            <person name="Bai Z."/>
            <person name="Luis Goicoechea J."/>
            <person name="Liang C."/>
            <person name="Chen C."/>
            <person name="Zhang W."/>
            <person name="Sun S."/>
            <person name="Liao Y."/>
            <person name="Zhang X."/>
            <person name="Yang L."/>
            <person name="Song C."/>
            <person name="Wang M."/>
            <person name="Shi J."/>
            <person name="Liu G."/>
            <person name="Liu J."/>
            <person name="Zhou H."/>
            <person name="Zhou W."/>
            <person name="Yu Q."/>
            <person name="An N."/>
            <person name="Chen Y."/>
            <person name="Cai Q."/>
            <person name="Wang B."/>
            <person name="Liu B."/>
            <person name="Min J."/>
            <person name="Huang Y."/>
            <person name="Wu H."/>
            <person name="Li Z."/>
            <person name="Zhang Y."/>
            <person name="Yin Y."/>
            <person name="Song W."/>
            <person name="Jiang J."/>
            <person name="Jackson S.A."/>
            <person name="Wing R.A."/>
            <person name="Wang J."/>
            <person name="Chen M."/>
        </authorList>
    </citation>
    <scope>NUCLEOTIDE SEQUENCE [LARGE SCALE GENOMIC DNA]</scope>
    <source>
        <strain evidence="1">cv. IRGC 101232</strain>
    </source>
</reference>
<reference evidence="1" key="2">
    <citation type="submission" date="2013-04" db="UniProtKB">
        <authorList>
            <consortium name="EnsemblPlants"/>
        </authorList>
    </citation>
    <scope>IDENTIFICATION</scope>
</reference>
<evidence type="ECO:0000313" key="2">
    <source>
        <dbReference type="Proteomes" id="UP000006038"/>
    </source>
</evidence>
<sequence length="125" mass="13648">MACLPYRADHVRMACVNKQCRNAVRKEPTSRDRSLLPRHGNPHIAVPAGHLLSAHERIEIHALLLPRRPLRGSSSFEGGIAPRQPSNLQSIPGAVARCEVRAPGWEVTGACDGRVRGGCHRGCLH</sequence>